<dbReference type="Proteomes" id="UP000305202">
    <property type="component" value="Unassembled WGS sequence"/>
</dbReference>
<evidence type="ECO:0000313" key="11">
    <source>
        <dbReference type="EMBL" id="TKI03200.1"/>
    </source>
</evidence>
<dbReference type="Pfam" id="PF02321">
    <property type="entry name" value="OEP"/>
    <property type="match status" value="2"/>
</dbReference>
<organism evidence="11 12">
    <name type="scientific">Martelella alba</name>
    <dbReference type="NCBI Taxonomy" id="2590451"/>
    <lineage>
        <taxon>Bacteria</taxon>
        <taxon>Pseudomonadati</taxon>
        <taxon>Pseudomonadota</taxon>
        <taxon>Alphaproteobacteria</taxon>
        <taxon>Hyphomicrobiales</taxon>
        <taxon>Aurantimonadaceae</taxon>
        <taxon>Martelella</taxon>
    </lineage>
</organism>
<evidence type="ECO:0000256" key="3">
    <source>
        <dbReference type="ARBA" id="ARBA00022452"/>
    </source>
</evidence>
<dbReference type="RefSeq" id="WP_136992554.1">
    <property type="nucleotide sequence ID" value="NZ_SZPQ01000049.1"/>
</dbReference>
<sequence length="490" mass="53037">MPLRIRFLPLFCSFALAGCVWPNGLHTQGHTLDVANLHSERTLADVTLSSAAWPATDWWKSLGDPQLDILIRQALSSSPDMQVADARARQASAAVLGAEANRMPTLDASGGITRERITKSDDPYAYGLGQNYGTVRTLSAQFNYTFDLWGGQRAAWEAAVGRANAAEVDSQAARLTLAADVARAYNTLGEAYAQRDLAQKDLERTRTMLKLAARRYQSGLDSKFQYQQTESLEAAAEATLTDAQQQVRAAGIRLAVLLGQGPDRAMSLPRPHLIAPEAVRLPENLPAELLGRRPDLVAGRWRVEAASKDIKVSRTAFYPNLNLSAAAGIKSMLGDAMFGTPSRYFSIGPALSLPIFDGGRLRADLASSNAAYDLAVAQYNQTLVRALGDIGDTITRLQSLDVQIQQQERARDIANDSWNNAMQRYSAGVGNYLDALSVQQQLIQAERQLASLNAERTDTAILLMQALGGGFTSSPISSTAAKTVAVNHAY</sequence>
<dbReference type="InterPro" id="IPR003423">
    <property type="entry name" value="OMP_efflux"/>
</dbReference>
<dbReference type="EMBL" id="SZPQ01000049">
    <property type="protein sequence ID" value="TKI03200.1"/>
    <property type="molecule type" value="Genomic_DNA"/>
</dbReference>
<evidence type="ECO:0000313" key="12">
    <source>
        <dbReference type="Proteomes" id="UP000305202"/>
    </source>
</evidence>
<dbReference type="Gene3D" id="2.20.200.10">
    <property type="entry name" value="Outer membrane efflux proteins (OEP)"/>
    <property type="match status" value="1"/>
</dbReference>
<evidence type="ECO:0000256" key="5">
    <source>
        <dbReference type="ARBA" id="ARBA00022729"/>
    </source>
</evidence>
<dbReference type="NCBIfam" id="TIGR01845">
    <property type="entry name" value="outer_NodT"/>
    <property type="match status" value="1"/>
</dbReference>
<keyword evidence="12" id="KW-1185">Reference proteome</keyword>
<protein>
    <submittedName>
        <fullName evidence="11">Efflux transporter outer membrane subunit</fullName>
    </submittedName>
</protein>
<dbReference type="PANTHER" id="PTHR30203">
    <property type="entry name" value="OUTER MEMBRANE CATION EFFLUX PROTEIN"/>
    <property type="match status" value="1"/>
</dbReference>
<evidence type="ECO:0000256" key="8">
    <source>
        <dbReference type="ARBA" id="ARBA00023288"/>
    </source>
</evidence>
<keyword evidence="6 9" id="KW-0472">Membrane</keyword>
<feature type="chain" id="PRO_5044961375" evidence="9">
    <location>
        <begin position="18"/>
        <end position="490"/>
    </location>
</feature>
<dbReference type="SUPFAM" id="SSF56954">
    <property type="entry name" value="Outer membrane efflux proteins (OEP)"/>
    <property type="match status" value="1"/>
</dbReference>
<comment type="caution">
    <text evidence="11">The sequence shown here is derived from an EMBL/GenBank/DDBJ whole genome shotgun (WGS) entry which is preliminary data.</text>
</comment>
<reference evidence="11 12" key="1">
    <citation type="submission" date="2019-04" db="EMBL/GenBank/DDBJ databases">
        <authorList>
            <person name="Li M."/>
            <person name="Gao C."/>
        </authorList>
    </citation>
    <scope>NUCLEOTIDE SEQUENCE [LARGE SCALE GENOMIC DNA]</scope>
    <source>
        <strain evidence="11 12">BGMRC 2031</strain>
    </source>
</reference>
<evidence type="ECO:0000256" key="10">
    <source>
        <dbReference type="SAM" id="Coils"/>
    </source>
</evidence>
<evidence type="ECO:0000256" key="6">
    <source>
        <dbReference type="ARBA" id="ARBA00023136"/>
    </source>
</evidence>
<comment type="similarity">
    <text evidence="2 9">Belongs to the outer membrane factor (OMF) (TC 1.B.17) family.</text>
</comment>
<keyword evidence="7 9" id="KW-0564">Palmitate</keyword>
<dbReference type="InterPro" id="IPR010131">
    <property type="entry name" value="MdtP/NodT-like"/>
</dbReference>
<evidence type="ECO:0000256" key="9">
    <source>
        <dbReference type="RuleBase" id="RU362097"/>
    </source>
</evidence>
<proteinExistence type="inferred from homology"/>
<keyword evidence="3 9" id="KW-1134">Transmembrane beta strand</keyword>
<dbReference type="Gene3D" id="1.20.1600.10">
    <property type="entry name" value="Outer membrane efflux proteins (OEP)"/>
    <property type="match status" value="1"/>
</dbReference>
<name>A0ABY2SEG7_9HYPH</name>
<gene>
    <name evidence="11" type="ORF">FCN80_22355</name>
</gene>
<dbReference type="PROSITE" id="PS51257">
    <property type="entry name" value="PROKAR_LIPOPROTEIN"/>
    <property type="match status" value="1"/>
</dbReference>
<evidence type="ECO:0000256" key="1">
    <source>
        <dbReference type="ARBA" id="ARBA00004370"/>
    </source>
</evidence>
<evidence type="ECO:0000256" key="4">
    <source>
        <dbReference type="ARBA" id="ARBA00022692"/>
    </source>
</evidence>
<feature type="coiled-coil region" evidence="10">
    <location>
        <begin position="397"/>
        <end position="455"/>
    </location>
</feature>
<evidence type="ECO:0000256" key="2">
    <source>
        <dbReference type="ARBA" id="ARBA00007613"/>
    </source>
</evidence>
<comment type="subcellular location">
    <subcellularLocation>
        <location evidence="9">Cell membrane</location>
        <topology evidence="9">Lipid-anchor</topology>
    </subcellularLocation>
    <subcellularLocation>
        <location evidence="1">Membrane</location>
    </subcellularLocation>
</comment>
<keyword evidence="8 9" id="KW-0449">Lipoprotein</keyword>
<keyword evidence="4 9" id="KW-0812">Transmembrane</keyword>
<keyword evidence="10" id="KW-0175">Coiled coil</keyword>
<keyword evidence="5 9" id="KW-0732">Signal</keyword>
<dbReference type="PANTHER" id="PTHR30203:SF20">
    <property type="entry name" value="MULTIDRUG RESISTANCE OUTER MEMBRANE PROTEIN MDTP-RELATED"/>
    <property type="match status" value="1"/>
</dbReference>
<feature type="signal peptide" evidence="9">
    <location>
        <begin position="1"/>
        <end position="17"/>
    </location>
</feature>
<evidence type="ECO:0000256" key="7">
    <source>
        <dbReference type="ARBA" id="ARBA00023139"/>
    </source>
</evidence>
<accession>A0ABY2SEG7</accession>